<dbReference type="PANTHER" id="PTHR35700">
    <property type="entry name" value="OS07G0181800 PROTEIN"/>
    <property type="match status" value="1"/>
</dbReference>
<sequence>MSGVGKKKGLLEVFKFGTYLAIPIVMMYAFANNSENLERIIRNRSYVVYPPEGPRPPTGDEIRDMIKKNKAASS</sequence>
<dbReference type="GO" id="GO:0033617">
    <property type="term" value="P:mitochondrial respiratory chain complex IV assembly"/>
    <property type="evidence" value="ECO:0007669"/>
    <property type="project" value="InterPro"/>
</dbReference>
<keyword evidence="1" id="KW-1133">Transmembrane helix</keyword>
<dbReference type="EMBL" id="CM026424">
    <property type="protein sequence ID" value="KAG0578434.1"/>
    <property type="molecule type" value="Genomic_DNA"/>
</dbReference>
<reference evidence="2" key="1">
    <citation type="submission" date="2020-06" db="EMBL/GenBank/DDBJ databases">
        <title>WGS assembly of Ceratodon purpureus strain R40.</title>
        <authorList>
            <person name="Carey S.B."/>
            <person name="Jenkins J."/>
            <person name="Shu S."/>
            <person name="Lovell J.T."/>
            <person name="Sreedasyam A."/>
            <person name="Maumus F."/>
            <person name="Tiley G.P."/>
            <person name="Fernandez-Pozo N."/>
            <person name="Barry K."/>
            <person name="Chen C."/>
            <person name="Wang M."/>
            <person name="Lipzen A."/>
            <person name="Daum C."/>
            <person name="Saski C.A."/>
            <person name="Payton A.C."/>
            <person name="Mcbreen J.C."/>
            <person name="Conrad R.E."/>
            <person name="Kollar L.M."/>
            <person name="Olsson S."/>
            <person name="Huttunen S."/>
            <person name="Landis J.B."/>
            <person name="Wickett N.J."/>
            <person name="Johnson M.G."/>
            <person name="Rensing S.A."/>
            <person name="Grimwood J."/>
            <person name="Schmutz J."/>
            <person name="Mcdaniel S.F."/>
        </authorList>
    </citation>
    <scope>NUCLEOTIDE SEQUENCE</scope>
    <source>
        <strain evidence="2">R40</strain>
    </source>
</reference>
<dbReference type="GO" id="GO:0005739">
    <property type="term" value="C:mitochondrion"/>
    <property type="evidence" value="ECO:0007669"/>
    <property type="project" value="InterPro"/>
</dbReference>
<evidence type="ECO:0000256" key="1">
    <source>
        <dbReference type="SAM" id="Phobius"/>
    </source>
</evidence>
<keyword evidence="3" id="KW-1185">Reference proteome</keyword>
<dbReference type="Proteomes" id="UP000822688">
    <property type="component" value="Chromosome 4"/>
</dbReference>
<comment type="caution">
    <text evidence="2">The sequence shown here is derived from an EMBL/GenBank/DDBJ whole genome shotgun (WGS) entry which is preliminary data.</text>
</comment>
<organism evidence="2 3">
    <name type="scientific">Ceratodon purpureus</name>
    <name type="common">Fire moss</name>
    <name type="synonym">Dicranum purpureum</name>
    <dbReference type="NCBI Taxonomy" id="3225"/>
    <lineage>
        <taxon>Eukaryota</taxon>
        <taxon>Viridiplantae</taxon>
        <taxon>Streptophyta</taxon>
        <taxon>Embryophyta</taxon>
        <taxon>Bryophyta</taxon>
        <taxon>Bryophytina</taxon>
        <taxon>Bryopsida</taxon>
        <taxon>Dicranidae</taxon>
        <taxon>Pseudoditrichales</taxon>
        <taxon>Ditrichaceae</taxon>
        <taxon>Ceratodon</taxon>
    </lineage>
</organism>
<dbReference type="PANTHER" id="PTHR35700:SF1">
    <property type="entry name" value="OS07G0181800 PROTEIN"/>
    <property type="match status" value="1"/>
</dbReference>
<evidence type="ECO:0000313" key="3">
    <source>
        <dbReference type="Proteomes" id="UP000822688"/>
    </source>
</evidence>
<proteinExistence type="predicted"/>
<dbReference type="AlphaFoldDB" id="A0A8T0I4K8"/>
<feature type="transmembrane region" description="Helical" evidence="1">
    <location>
        <begin position="12"/>
        <end position="31"/>
    </location>
</feature>
<dbReference type="InterPro" id="IPR018625">
    <property type="entry name" value="Pet100"/>
</dbReference>
<dbReference type="Pfam" id="PF09803">
    <property type="entry name" value="Pet100"/>
    <property type="match status" value="1"/>
</dbReference>
<keyword evidence="1" id="KW-0812">Transmembrane</keyword>
<accession>A0A8T0I4K8</accession>
<protein>
    <submittedName>
        <fullName evidence="2">Uncharacterized protein</fullName>
    </submittedName>
</protein>
<dbReference type="OrthoDB" id="18175at2759"/>
<gene>
    <name evidence="2" type="ORF">KC19_4G022500</name>
</gene>
<keyword evidence="1" id="KW-0472">Membrane</keyword>
<name>A0A8T0I4K8_CERPU</name>
<evidence type="ECO:0000313" key="2">
    <source>
        <dbReference type="EMBL" id="KAG0578434.1"/>
    </source>
</evidence>